<gene>
    <name evidence="1" type="ORF">BKA19_2688</name>
</gene>
<dbReference type="InterPro" id="IPR021456">
    <property type="entry name" value="DUF3107"/>
</dbReference>
<keyword evidence="2" id="KW-1185">Reference proteome</keyword>
<dbReference type="EMBL" id="SHKV01000001">
    <property type="protein sequence ID" value="RZU32973.1"/>
    <property type="molecule type" value="Genomic_DNA"/>
</dbReference>
<name>A0A4Q7Y9F2_9ACTN</name>
<dbReference type="AlphaFoldDB" id="A0A4Q7Y9F2"/>
<evidence type="ECO:0000313" key="1">
    <source>
        <dbReference type="EMBL" id="RZU32973.1"/>
    </source>
</evidence>
<comment type="caution">
    <text evidence="1">The sequence shown here is derived from an EMBL/GenBank/DDBJ whole genome shotgun (WGS) entry which is preliminary data.</text>
</comment>
<protein>
    <submittedName>
        <fullName evidence="1">Uncharacterized protein DUF3107</fullName>
    </submittedName>
</protein>
<organism evidence="1 2">
    <name type="scientific">Blastococcus saxobsidens</name>
    <dbReference type="NCBI Taxonomy" id="138336"/>
    <lineage>
        <taxon>Bacteria</taxon>
        <taxon>Bacillati</taxon>
        <taxon>Actinomycetota</taxon>
        <taxon>Actinomycetes</taxon>
        <taxon>Geodermatophilales</taxon>
        <taxon>Geodermatophilaceae</taxon>
        <taxon>Blastococcus</taxon>
    </lineage>
</organism>
<proteinExistence type="predicted"/>
<sequence>MGSSRANRGGIAYVEVKIGVQHSPKELVIDSPKTPDEIATEVAKAMSGSTKDGLLTLVDERGRQVLVPVDRIAYVEIAQADQRRVGFIAGTGS</sequence>
<dbReference type="Proteomes" id="UP000292507">
    <property type="component" value="Unassembled WGS sequence"/>
</dbReference>
<dbReference type="Pfam" id="PF11305">
    <property type="entry name" value="DUF3107"/>
    <property type="match status" value="1"/>
</dbReference>
<reference evidence="1 2" key="1">
    <citation type="submission" date="2019-02" db="EMBL/GenBank/DDBJ databases">
        <title>Sequencing the genomes of 1000 actinobacteria strains.</title>
        <authorList>
            <person name="Klenk H.-P."/>
        </authorList>
    </citation>
    <scope>NUCLEOTIDE SEQUENCE [LARGE SCALE GENOMIC DNA]</scope>
    <source>
        <strain evidence="1 2">DSM 44509</strain>
    </source>
</reference>
<evidence type="ECO:0000313" key="2">
    <source>
        <dbReference type="Proteomes" id="UP000292507"/>
    </source>
</evidence>
<accession>A0A4Q7Y9F2</accession>